<proteinExistence type="predicted"/>
<gene>
    <name evidence="3" type="ORF">HINF_LOCUS4404</name>
    <name evidence="2" type="ORF">HINF_LOCUS57287</name>
    <name evidence="1" type="ORF">HINF_LOCUS6840</name>
    <name evidence="4" type="ORF">HINF_LOCUS79295</name>
</gene>
<evidence type="ECO:0000313" key="4">
    <source>
        <dbReference type="EMBL" id="CAL6117053.1"/>
    </source>
</evidence>
<accession>A0AA86UYK0</accession>
<keyword evidence="5" id="KW-1185">Reference proteome</keyword>
<evidence type="ECO:0000313" key="2">
    <source>
        <dbReference type="EMBL" id="CAI9969642.1"/>
    </source>
</evidence>
<evidence type="ECO:0000313" key="5">
    <source>
        <dbReference type="Proteomes" id="UP001642409"/>
    </source>
</evidence>
<reference evidence="2" key="1">
    <citation type="submission" date="2023-06" db="EMBL/GenBank/DDBJ databases">
        <authorList>
            <person name="Kurt Z."/>
        </authorList>
    </citation>
    <scope>NUCLEOTIDE SEQUENCE</scope>
</reference>
<evidence type="ECO:0000313" key="3">
    <source>
        <dbReference type="EMBL" id="CAL5977648.1"/>
    </source>
</evidence>
<reference evidence="3 5" key="2">
    <citation type="submission" date="2024-07" db="EMBL/GenBank/DDBJ databases">
        <authorList>
            <person name="Akdeniz Z."/>
        </authorList>
    </citation>
    <scope>NUCLEOTIDE SEQUENCE [LARGE SCALE GENOMIC DNA]</scope>
</reference>
<dbReference type="EMBL" id="CAXDID020000008">
    <property type="protein sequence ID" value="CAL5977648.1"/>
    <property type="molecule type" value="Genomic_DNA"/>
</dbReference>
<dbReference type="EMBL" id="CATOUU010001062">
    <property type="protein sequence ID" value="CAI9969642.1"/>
    <property type="molecule type" value="Genomic_DNA"/>
</dbReference>
<name>A0AA86UYK0_9EUKA</name>
<dbReference type="Proteomes" id="UP001642409">
    <property type="component" value="Unassembled WGS sequence"/>
</dbReference>
<protein>
    <submittedName>
        <fullName evidence="3">Hypothetical_protein</fullName>
    </submittedName>
</protein>
<dbReference type="AlphaFoldDB" id="A0AA86UYK0"/>
<organism evidence="2">
    <name type="scientific">Hexamita inflata</name>
    <dbReference type="NCBI Taxonomy" id="28002"/>
    <lineage>
        <taxon>Eukaryota</taxon>
        <taxon>Metamonada</taxon>
        <taxon>Diplomonadida</taxon>
        <taxon>Hexamitidae</taxon>
        <taxon>Hexamitinae</taxon>
        <taxon>Hexamita</taxon>
    </lineage>
</organism>
<dbReference type="EMBL" id="CATOUU010000171">
    <property type="protein sequence ID" value="CAI9919195.1"/>
    <property type="molecule type" value="Genomic_DNA"/>
</dbReference>
<sequence length="163" mass="18788">MLTACIIKANIVFVQQSGSPFFHNLATNSLNFEVMSWLNSVVSQLSHILQQYVVSFLSFPGTRSKDSHTLLQFEVDTNFSELQKYTIFDSYKLSFYEIGGNINAEYVHYKEVVGNVLCVHKYFELGSAAAENRPASRQNTERIFLIRVLMFLEVTNFIKIYNY</sequence>
<comment type="caution">
    <text evidence="2">The sequence shown here is derived from an EMBL/GenBank/DDBJ whole genome shotgun (WGS) entry which is preliminary data.</text>
</comment>
<dbReference type="EMBL" id="CAXDID020001162">
    <property type="protein sequence ID" value="CAL6117053.1"/>
    <property type="molecule type" value="Genomic_DNA"/>
</dbReference>
<evidence type="ECO:0000313" key="1">
    <source>
        <dbReference type="EMBL" id="CAI9919195.1"/>
    </source>
</evidence>